<evidence type="ECO:0000313" key="4">
    <source>
        <dbReference type="Proteomes" id="UP001168877"/>
    </source>
</evidence>
<feature type="region of interest" description="Disordered" evidence="1">
    <location>
        <begin position="134"/>
        <end position="172"/>
    </location>
</feature>
<accession>A0AA39SF51</accession>
<comment type="caution">
    <text evidence="3">The sequence shown here is derived from an EMBL/GenBank/DDBJ whole genome shotgun (WGS) entry which is preliminary data.</text>
</comment>
<name>A0AA39SF51_ACESA</name>
<dbReference type="AlphaFoldDB" id="A0AA39SF51"/>
<dbReference type="EMBL" id="JAUESC010000004">
    <property type="protein sequence ID" value="KAK0596806.1"/>
    <property type="molecule type" value="Genomic_DNA"/>
</dbReference>
<protein>
    <submittedName>
        <fullName evidence="3">Uncharacterized protein</fullName>
    </submittedName>
</protein>
<sequence>MDIHLKYQAMALDLLGYEDTEALRRVAKYTCLHMVGRRRRRCLWWDTTGVRGLCGCCVYISTVAVAVADLVSAWVVLRKSLARFQTTAAVSSNHHVPPPIKDFVAWSLSPFALLPLTALDLVGLVIDEDGGLGDSLDDDNDNTVKPKKRKANGKRQKTNEGRLQFGTAKELA</sequence>
<reference evidence="3" key="1">
    <citation type="journal article" date="2022" name="Plant J.">
        <title>Strategies of tolerance reflected in two North American maple genomes.</title>
        <authorList>
            <person name="McEvoy S.L."/>
            <person name="Sezen U.U."/>
            <person name="Trouern-Trend A."/>
            <person name="McMahon S.M."/>
            <person name="Schaberg P.G."/>
            <person name="Yang J."/>
            <person name="Wegrzyn J.L."/>
            <person name="Swenson N.G."/>
        </authorList>
    </citation>
    <scope>NUCLEOTIDE SEQUENCE</scope>
    <source>
        <strain evidence="3">NS2018</strain>
    </source>
</reference>
<feature type="transmembrane region" description="Helical" evidence="2">
    <location>
        <begin position="50"/>
        <end position="77"/>
    </location>
</feature>
<evidence type="ECO:0000256" key="1">
    <source>
        <dbReference type="SAM" id="MobiDB-lite"/>
    </source>
</evidence>
<keyword evidence="2" id="KW-0472">Membrane</keyword>
<keyword evidence="2" id="KW-0812">Transmembrane</keyword>
<organism evidence="3 4">
    <name type="scientific">Acer saccharum</name>
    <name type="common">Sugar maple</name>
    <dbReference type="NCBI Taxonomy" id="4024"/>
    <lineage>
        <taxon>Eukaryota</taxon>
        <taxon>Viridiplantae</taxon>
        <taxon>Streptophyta</taxon>
        <taxon>Embryophyta</taxon>
        <taxon>Tracheophyta</taxon>
        <taxon>Spermatophyta</taxon>
        <taxon>Magnoliopsida</taxon>
        <taxon>eudicotyledons</taxon>
        <taxon>Gunneridae</taxon>
        <taxon>Pentapetalae</taxon>
        <taxon>rosids</taxon>
        <taxon>malvids</taxon>
        <taxon>Sapindales</taxon>
        <taxon>Sapindaceae</taxon>
        <taxon>Hippocastanoideae</taxon>
        <taxon>Acereae</taxon>
        <taxon>Acer</taxon>
    </lineage>
</organism>
<feature type="compositionally biased region" description="Basic residues" evidence="1">
    <location>
        <begin position="145"/>
        <end position="156"/>
    </location>
</feature>
<keyword evidence="4" id="KW-1185">Reference proteome</keyword>
<evidence type="ECO:0000313" key="3">
    <source>
        <dbReference type="EMBL" id="KAK0596806.1"/>
    </source>
</evidence>
<proteinExistence type="predicted"/>
<reference evidence="3" key="2">
    <citation type="submission" date="2023-06" db="EMBL/GenBank/DDBJ databases">
        <authorList>
            <person name="Swenson N.G."/>
            <person name="Wegrzyn J.L."/>
            <person name="Mcevoy S.L."/>
        </authorList>
    </citation>
    <scope>NUCLEOTIDE SEQUENCE</scope>
    <source>
        <strain evidence="3">NS2018</strain>
        <tissue evidence="3">Leaf</tissue>
    </source>
</reference>
<dbReference type="Proteomes" id="UP001168877">
    <property type="component" value="Unassembled WGS sequence"/>
</dbReference>
<keyword evidence="2" id="KW-1133">Transmembrane helix</keyword>
<gene>
    <name evidence="3" type="ORF">LWI29_019241</name>
</gene>
<evidence type="ECO:0000256" key="2">
    <source>
        <dbReference type="SAM" id="Phobius"/>
    </source>
</evidence>